<feature type="domain" description="HNH nuclease" evidence="2">
    <location>
        <begin position="307"/>
        <end position="357"/>
    </location>
</feature>
<dbReference type="InterPro" id="IPR003870">
    <property type="entry name" value="DUF222"/>
</dbReference>
<dbReference type="SMART" id="SM00507">
    <property type="entry name" value="HNHc"/>
    <property type="match status" value="1"/>
</dbReference>
<organism evidence="3 4">
    <name type="scientific">Gordonia jinhuaensis</name>
    <dbReference type="NCBI Taxonomy" id="1517702"/>
    <lineage>
        <taxon>Bacteria</taxon>
        <taxon>Bacillati</taxon>
        <taxon>Actinomycetota</taxon>
        <taxon>Actinomycetes</taxon>
        <taxon>Mycobacteriales</taxon>
        <taxon>Gordoniaceae</taxon>
        <taxon>Gordonia</taxon>
    </lineage>
</organism>
<dbReference type="GO" id="GO:0003676">
    <property type="term" value="F:nucleic acid binding"/>
    <property type="evidence" value="ECO:0007669"/>
    <property type="project" value="InterPro"/>
</dbReference>
<proteinExistence type="inferred from homology"/>
<evidence type="ECO:0000313" key="3">
    <source>
        <dbReference type="EMBL" id="GGB20826.1"/>
    </source>
</evidence>
<dbReference type="AlphaFoldDB" id="A0A916WPP2"/>
<dbReference type="GO" id="GO:0004519">
    <property type="term" value="F:endonuclease activity"/>
    <property type="evidence" value="ECO:0007669"/>
    <property type="project" value="UniProtKB-KW"/>
</dbReference>
<evidence type="ECO:0000259" key="2">
    <source>
        <dbReference type="SMART" id="SM00507"/>
    </source>
</evidence>
<keyword evidence="3" id="KW-0540">Nuclease</keyword>
<reference evidence="3" key="1">
    <citation type="journal article" date="2014" name="Int. J. Syst. Evol. Microbiol.">
        <title>Complete genome sequence of Corynebacterium casei LMG S-19264T (=DSM 44701T), isolated from a smear-ripened cheese.</title>
        <authorList>
            <consortium name="US DOE Joint Genome Institute (JGI-PGF)"/>
            <person name="Walter F."/>
            <person name="Albersmeier A."/>
            <person name="Kalinowski J."/>
            <person name="Ruckert C."/>
        </authorList>
    </citation>
    <scope>NUCLEOTIDE SEQUENCE</scope>
    <source>
        <strain evidence="3">CGMCC 1.12827</strain>
    </source>
</reference>
<comment type="caution">
    <text evidence="3">The sequence shown here is derived from an EMBL/GenBank/DDBJ whole genome shotgun (WGS) entry which is preliminary data.</text>
</comment>
<keyword evidence="3" id="KW-0255">Endonuclease</keyword>
<reference evidence="3" key="2">
    <citation type="submission" date="2020-09" db="EMBL/GenBank/DDBJ databases">
        <authorList>
            <person name="Sun Q."/>
            <person name="Zhou Y."/>
        </authorList>
    </citation>
    <scope>NUCLEOTIDE SEQUENCE</scope>
    <source>
        <strain evidence="3">CGMCC 1.12827</strain>
    </source>
</reference>
<dbReference type="Proteomes" id="UP000621454">
    <property type="component" value="Unassembled WGS sequence"/>
</dbReference>
<dbReference type="RefSeq" id="WP_188585121.1">
    <property type="nucleotide sequence ID" value="NZ_BMGC01000003.1"/>
</dbReference>
<dbReference type="Pfam" id="PF01844">
    <property type="entry name" value="HNH"/>
    <property type="match status" value="1"/>
</dbReference>
<comment type="similarity">
    <text evidence="1">Belongs to the Rv1128c/1148c/1588c/1702c/1945/3466 family.</text>
</comment>
<evidence type="ECO:0000313" key="4">
    <source>
        <dbReference type="Proteomes" id="UP000621454"/>
    </source>
</evidence>
<name>A0A916WPP2_9ACTN</name>
<evidence type="ECO:0000256" key="1">
    <source>
        <dbReference type="ARBA" id="ARBA00023450"/>
    </source>
</evidence>
<keyword evidence="4" id="KW-1185">Reference proteome</keyword>
<dbReference type="Pfam" id="PF02720">
    <property type="entry name" value="DUF222"/>
    <property type="match status" value="1"/>
</dbReference>
<dbReference type="CDD" id="cd00085">
    <property type="entry name" value="HNHc"/>
    <property type="match status" value="1"/>
</dbReference>
<protein>
    <submittedName>
        <fullName evidence="3">HNH endonuclease</fullName>
    </submittedName>
</protein>
<dbReference type="EMBL" id="BMGC01000003">
    <property type="protein sequence ID" value="GGB20826.1"/>
    <property type="molecule type" value="Genomic_DNA"/>
</dbReference>
<accession>A0A916WPP2</accession>
<dbReference type="GO" id="GO:0008270">
    <property type="term" value="F:zinc ion binding"/>
    <property type="evidence" value="ECO:0007669"/>
    <property type="project" value="InterPro"/>
</dbReference>
<gene>
    <name evidence="3" type="ORF">GCM10011489_06180</name>
</gene>
<dbReference type="InterPro" id="IPR002711">
    <property type="entry name" value="HNH"/>
</dbReference>
<keyword evidence="3" id="KW-0378">Hydrolase</keyword>
<sequence>MTPSELADLIADTVAAQPDSDAALFADAQSWARIRNLTDARLVELAATMDQCGLARRHGRRLTELLVAAGLVPAVAARISRLSTRVTALGPTAGDLTHGRFGAEVTDAITAGIAVIERRSGGLDDTAREDCEAKLLAQARSCASPAQIADTARGIANQLAADSPTGVDPATDRGANELTMSTTPEGRVALVADIDATSAAVITTAIEALSAPRPEPDGSSDARSAAQRRVDALVQLASMTGSTIAKAQVSVIVPAAQPNLPRIGWMGIVPTLTAEVLACDARVEAIVADDNGVPLAMGRTERIFPPKLKRAIEIRDKGCVKCGAPAAWSHAHHVKYWSHGGVTDLDCGCLLCPACHAAVHHDGWEIVMGHDRHPWLRPPATVDPSRTLLPSYHRRTMTLAA</sequence>
<dbReference type="InterPro" id="IPR003615">
    <property type="entry name" value="HNH_nuc"/>
</dbReference>